<evidence type="ECO:0000313" key="2">
    <source>
        <dbReference type="EMBL" id="TWT96551.1"/>
    </source>
</evidence>
<dbReference type="GO" id="GO:0044780">
    <property type="term" value="P:bacterial-type flagellum assembly"/>
    <property type="evidence" value="ECO:0007669"/>
    <property type="project" value="InterPro"/>
</dbReference>
<feature type="region of interest" description="Disordered" evidence="1">
    <location>
        <begin position="114"/>
        <end position="147"/>
    </location>
</feature>
<name>A0A5C6ABV5_9BACT</name>
<proteinExistence type="predicted"/>
<dbReference type="InterPro" id="IPR036679">
    <property type="entry name" value="FlgN-like_sf"/>
</dbReference>
<protein>
    <recommendedName>
        <fullName evidence="4">FlgN protein</fullName>
    </recommendedName>
</protein>
<evidence type="ECO:0008006" key="4">
    <source>
        <dbReference type="Google" id="ProtNLM"/>
    </source>
</evidence>
<dbReference type="RefSeq" id="WP_146578446.1">
    <property type="nucleotide sequence ID" value="NZ_SJPM01000005.1"/>
</dbReference>
<dbReference type="SUPFAM" id="SSF140566">
    <property type="entry name" value="FlgN-like"/>
    <property type="match status" value="1"/>
</dbReference>
<sequence>MASIEDLQRGIDLRHEQLTTLLQLTDRQETAIASGHMNELMSVLGEKQRAVEAFVKTSETLKLDRDTFADRPAISDAHRARNDECLRMHEELLRREAACQSALETSRDEIAGELARGEGARRAAAGYGQANRPDRGQGGGLDLSNDG</sequence>
<dbReference type="Proteomes" id="UP000316213">
    <property type="component" value="Unassembled WGS sequence"/>
</dbReference>
<evidence type="ECO:0000256" key="1">
    <source>
        <dbReference type="SAM" id="MobiDB-lite"/>
    </source>
</evidence>
<gene>
    <name evidence="2" type="ORF">Pla100_30340</name>
</gene>
<dbReference type="EMBL" id="SJPM01000005">
    <property type="protein sequence ID" value="TWT96551.1"/>
    <property type="molecule type" value="Genomic_DNA"/>
</dbReference>
<evidence type="ECO:0000313" key="3">
    <source>
        <dbReference type="Proteomes" id="UP000316213"/>
    </source>
</evidence>
<keyword evidence="3" id="KW-1185">Reference proteome</keyword>
<organism evidence="2 3">
    <name type="scientific">Neorhodopirellula pilleata</name>
    <dbReference type="NCBI Taxonomy" id="2714738"/>
    <lineage>
        <taxon>Bacteria</taxon>
        <taxon>Pseudomonadati</taxon>
        <taxon>Planctomycetota</taxon>
        <taxon>Planctomycetia</taxon>
        <taxon>Pirellulales</taxon>
        <taxon>Pirellulaceae</taxon>
        <taxon>Neorhodopirellula</taxon>
    </lineage>
</organism>
<dbReference type="OrthoDB" id="279547at2"/>
<accession>A0A5C6ABV5</accession>
<reference evidence="2 3" key="1">
    <citation type="submission" date="2019-02" db="EMBL/GenBank/DDBJ databases">
        <title>Deep-cultivation of Planctomycetes and their phenomic and genomic characterization uncovers novel biology.</title>
        <authorList>
            <person name="Wiegand S."/>
            <person name="Jogler M."/>
            <person name="Boedeker C."/>
            <person name="Pinto D."/>
            <person name="Vollmers J."/>
            <person name="Rivas-Marin E."/>
            <person name="Kohn T."/>
            <person name="Peeters S.H."/>
            <person name="Heuer A."/>
            <person name="Rast P."/>
            <person name="Oberbeckmann S."/>
            <person name="Bunk B."/>
            <person name="Jeske O."/>
            <person name="Meyerdierks A."/>
            <person name="Storesund J.E."/>
            <person name="Kallscheuer N."/>
            <person name="Luecker S."/>
            <person name="Lage O.M."/>
            <person name="Pohl T."/>
            <person name="Merkel B.J."/>
            <person name="Hornburger P."/>
            <person name="Mueller R.-W."/>
            <person name="Bruemmer F."/>
            <person name="Labrenz M."/>
            <person name="Spormann A.M."/>
            <person name="Op Den Camp H."/>
            <person name="Overmann J."/>
            <person name="Amann R."/>
            <person name="Jetten M.S.M."/>
            <person name="Mascher T."/>
            <person name="Medema M.H."/>
            <person name="Devos D.P."/>
            <person name="Kaster A.-K."/>
            <person name="Ovreas L."/>
            <person name="Rohde M."/>
            <person name="Galperin M.Y."/>
            <person name="Jogler C."/>
        </authorList>
    </citation>
    <scope>NUCLEOTIDE SEQUENCE [LARGE SCALE GENOMIC DNA]</scope>
    <source>
        <strain evidence="2 3">Pla100</strain>
    </source>
</reference>
<dbReference type="AlphaFoldDB" id="A0A5C6ABV5"/>
<comment type="caution">
    <text evidence="2">The sequence shown here is derived from an EMBL/GenBank/DDBJ whole genome shotgun (WGS) entry which is preliminary data.</text>
</comment>